<dbReference type="OMA" id="AVYQMRR"/>
<dbReference type="InterPro" id="IPR036922">
    <property type="entry name" value="Rieske_2Fe-2S_sf"/>
</dbReference>
<dbReference type="GO" id="GO:0170056">
    <property type="term" value="F:cholesterol 7-desaturase [NAD(P)H] activity"/>
    <property type="evidence" value="ECO:0007669"/>
    <property type="project" value="UniProtKB-EC"/>
</dbReference>
<dbReference type="EC" id="1.14.19.21" evidence="14"/>
<gene>
    <name evidence="19" type="ORF">CAPTEDRAFT_130540</name>
</gene>
<dbReference type="SUPFAM" id="SSF50022">
    <property type="entry name" value="ISP domain"/>
    <property type="match status" value="1"/>
</dbReference>
<evidence type="ECO:0000256" key="3">
    <source>
        <dbReference type="ARBA" id="ARBA00004972"/>
    </source>
</evidence>
<keyword evidence="5" id="KW-0001">2Fe-2S</keyword>
<reference evidence="19 21" key="2">
    <citation type="journal article" date="2013" name="Nature">
        <title>Insights into bilaterian evolution from three spiralian genomes.</title>
        <authorList>
            <person name="Simakov O."/>
            <person name="Marletaz F."/>
            <person name="Cho S.J."/>
            <person name="Edsinger-Gonzales E."/>
            <person name="Havlak P."/>
            <person name="Hellsten U."/>
            <person name="Kuo D.H."/>
            <person name="Larsson T."/>
            <person name="Lv J."/>
            <person name="Arendt D."/>
            <person name="Savage R."/>
            <person name="Osoegawa K."/>
            <person name="de Jong P."/>
            <person name="Grimwood J."/>
            <person name="Chapman J.A."/>
            <person name="Shapiro H."/>
            <person name="Aerts A."/>
            <person name="Otillar R.P."/>
            <person name="Terry A.Y."/>
            <person name="Boore J.L."/>
            <person name="Grigoriev I.V."/>
            <person name="Lindberg D.R."/>
            <person name="Seaver E.C."/>
            <person name="Weisblat D.A."/>
            <person name="Putnam N.H."/>
            <person name="Rokhsar D.S."/>
        </authorList>
    </citation>
    <scope>NUCLEOTIDE SEQUENCE</scope>
    <source>
        <strain evidence="19 21">I ESC-2004</strain>
    </source>
</reference>
<name>R7UPX0_CAPTE</name>
<dbReference type="GO" id="GO:0005737">
    <property type="term" value="C:cytoplasm"/>
    <property type="evidence" value="ECO:0007669"/>
    <property type="project" value="TreeGrafter"/>
</dbReference>
<evidence type="ECO:0000313" key="20">
    <source>
        <dbReference type="EnsemblMetazoa" id="CapteP130540"/>
    </source>
</evidence>
<evidence type="ECO:0000256" key="6">
    <source>
        <dbReference type="ARBA" id="ARBA00022723"/>
    </source>
</evidence>
<evidence type="ECO:0000256" key="16">
    <source>
        <dbReference type="ARBA" id="ARBA00049548"/>
    </source>
</evidence>
<evidence type="ECO:0000313" key="21">
    <source>
        <dbReference type="Proteomes" id="UP000014760"/>
    </source>
</evidence>
<reference evidence="20" key="3">
    <citation type="submission" date="2015-06" db="UniProtKB">
        <authorList>
            <consortium name="EnsemblMetazoa"/>
        </authorList>
    </citation>
    <scope>IDENTIFICATION</scope>
</reference>
<dbReference type="GO" id="GO:0051537">
    <property type="term" value="F:2 iron, 2 sulfur cluster binding"/>
    <property type="evidence" value="ECO:0007669"/>
    <property type="project" value="UniProtKB-KW"/>
</dbReference>
<keyword evidence="21" id="KW-1185">Reference proteome</keyword>
<evidence type="ECO:0000256" key="5">
    <source>
        <dbReference type="ARBA" id="ARBA00022714"/>
    </source>
</evidence>
<dbReference type="InterPro" id="IPR050584">
    <property type="entry name" value="Cholesterol_7-desaturase"/>
</dbReference>
<dbReference type="SUPFAM" id="SSF55961">
    <property type="entry name" value="Bet v1-like"/>
    <property type="match status" value="1"/>
</dbReference>
<dbReference type="FunCoup" id="R7UPX0">
    <property type="interactions" value="8"/>
</dbReference>
<evidence type="ECO:0000256" key="10">
    <source>
        <dbReference type="ARBA" id="ARBA00023014"/>
    </source>
</evidence>
<comment type="catalytic activity">
    <reaction evidence="16">
        <text>cholesterol + NADPH + O2 + H(+) = 7-dehydrocholesterol + NADP(+) + 2 H2O</text>
        <dbReference type="Rhea" id="RHEA:45024"/>
        <dbReference type="ChEBI" id="CHEBI:15377"/>
        <dbReference type="ChEBI" id="CHEBI:15378"/>
        <dbReference type="ChEBI" id="CHEBI:15379"/>
        <dbReference type="ChEBI" id="CHEBI:16113"/>
        <dbReference type="ChEBI" id="CHEBI:17759"/>
        <dbReference type="ChEBI" id="CHEBI:57783"/>
        <dbReference type="ChEBI" id="CHEBI:58349"/>
        <dbReference type="EC" id="1.14.19.21"/>
    </reaction>
    <physiologicalReaction direction="left-to-right" evidence="16">
        <dbReference type="Rhea" id="RHEA:45025"/>
    </physiologicalReaction>
</comment>
<dbReference type="Pfam" id="PF00355">
    <property type="entry name" value="Rieske"/>
    <property type="match status" value="1"/>
</dbReference>
<proteinExistence type="inferred from homology"/>
<dbReference type="OrthoDB" id="426882at2759"/>
<keyword evidence="10" id="KW-0411">Iron-sulfur</keyword>
<keyword evidence="11 17" id="KW-0472">Membrane</keyword>
<dbReference type="InterPro" id="IPR045605">
    <property type="entry name" value="KshA-like_C"/>
</dbReference>
<accession>R7UPX0</accession>
<dbReference type="UniPathway" id="UPA01020"/>
<dbReference type="Gene3D" id="3.90.380.10">
    <property type="entry name" value="Naphthalene 1,2-dioxygenase Alpha Subunit, Chain A, domain 1"/>
    <property type="match status" value="1"/>
</dbReference>
<dbReference type="EMBL" id="KB299289">
    <property type="protein sequence ID" value="ELU08143.1"/>
    <property type="molecule type" value="Genomic_DNA"/>
</dbReference>
<evidence type="ECO:0000256" key="1">
    <source>
        <dbReference type="ARBA" id="ARBA00001962"/>
    </source>
</evidence>
<dbReference type="PANTHER" id="PTHR21266:SF32">
    <property type="entry name" value="CHOLESTEROL 7-DESATURASE NVD"/>
    <property type="match status" value="1"/>
</dbReference>
<dbReference type="HOGENOM" id="CLU_037178_0_0_1"/>
<evidence type="ECO:0000256" key="4">
    <source>
        <dbReference type="ARBA" id="ARBA00022692"/>
    </source>
</evidence>
<keyword evidence="7 17" id="KW-1133">Transmembrane helix</keyword>
<evidence type="ECO:0000256" key="2">
    <source>
        <dbReference type="ARBA" id="ARBA00004370"/>
    </source>
</evidence>
<feature type="transmembrane region" description="Helical" evidence="17">
    <location>
        <begin position="42"/>
        <end position="61"/>
    </location>
</feature>
<protein>
    <recommendedName>
        <fullName evidence="14">cholesterol 7-desaturase</fullName>
        <ecNumber evidence="14">1.14.19.21</ecNumber>
    </recommendedName>
</protein>
<dbReference type="Pfam" id="PF19298">
    <property type="entry name" value="KshA_C"/>
    <property type="match status" value="1"/>
</dbReference>
<evidence type="ECO:0000256" key="12">
    <source>
        <dbReference type="ARBA" id="ARBA00025712"/>
    </source>
</evidence>
<keyword evidence="4 17" id="KW-0812">Transmembrane</keyword>
<evidence type="ECO:0000256" key="11">
    <source>
        <dbReference type="ARBA" id="ARBA00023136"/>
    </source>
</evidence>
<evidence type="ECO:0000313" key="19">
    <source>
        <dbReference type="EMBL" id="ELU08143.1"/>
    </source>
</evidence>
<dbReference type="GO" id="GO:0008203">
    <property type="term" value="P:cholesterol metabolic process"/>
    <property type="evidence" value="ECO:0007669"/>
    <property type="project" value="InterPro"/>
</dbReference>
<evidence type="ECO:0000256" key="9">
    <source>
        <dbReference type="ARBA" id="ARBA00023004"/>
    </source>
</evidence>
<dbReference type="GO" id="GO:0046872">
    <property type="term" value="F:metal ion binding"/>
    <property type="evidence" value="ECO:0007669"/>
    <property type="project" value="UniProtKB-KW"/>
</dbReference>
<organism evidence="19">
    <name type="scientific">Capitella teleta</name>
    <name type="common">Polychaete worm</name>
    <dbReference type="NCBI Taxonomy" id="283909"/>
    <lineage>
        <taxon>Eukaryota</taxon>
        <taxon>Metazoa</taxon>
        <taxon>Spiralia</taxon>
        <taxon>Lophotrochozoa</taxon>
        <taxon>Annelida</taxon>
        <taxon>Polychaeta</taxon>
        <taxon>Sedentaria</taxon>
        <taxon>Scolecida</taxon>
        <taxon>Capitellidae</taxon>
        <taxon>Capitella</taxon>
    </lineage>
</organism>
<comment type="catalytic activity">
    <reaction evidence="15">
        <text>cholesterol + NADH + O2 + H(+) = 7-dehydrocholesterol + NAD(+) + 2 H2O</text>
        <dbReference type="Rhea" id="RHEA:51644"/>
        <dbReference type="ChEBI" id="CHEBI:15377"/>
        <dbReference type="ChEBI" id="CHEBI:15378"/>
        <dbReference type="ChEBI" id="CHEBI:15379"/>
        <dbReference type="ChEBI" id="CHEBI:16113"/>
        <dbReference type="ChEBI" id="CHEBI:17759"/>
        <dbReference type="ChEBI" id="CHEBI:57540"/>
        <dbReference type="ChEBI" id="CHEBI:57945"/>
        <dbReference type="EC" id="1.14.19.21"/>
    </reaction>
    <physiologicalReaction direction="left-to-right" evidence="15">
        <dbReference type="Rhea" id="RHEA:51645"/>
    </physiologicalReaction>
</comment>
<dbReference type="STRING" id="283909.R7UPX0"/>
<dbReference type="Proteomes" id="UP000014760">
    <property type="component" value="Unassembled WGS sequence"/>
</dbReference>
<keyword evidence="6" id="KW-0479">Metal-binding</keyword>
<dbReference type="PANTHER" id="PTHR21266">
    <property type="entry name" value="IRON-SULFUR DOMAIN CONTAINING PROTEIN"/>
    <property type="match status" value="1"/>
</dbReference>
<feature type="domain" description="Rieske" evidence="18">
    <location>
        <begin position="111"/>
        <end position="217"/>
    </location>
</feature>
<dbReference type="InterPro" id="IPR017941">
    <property type="entry name" value="Rieske_2Fe-2S"/>
</dbReference>
<dbReference type="EnsemblMetazoa" id="CapteT130540">
    <property type="protein sequence ID" value="CapteP130540"/>
    <property type="gene ID" value="CapteG130540"/>
</dbReference>
<dbReference type="AlphaFoldDB" id="R7UPX0"/>
<evidence type="ECO:0000259" key="18">
    <source>
        <dbReference type="PROSITE" id="PS51296"/>
    </source>
</evidence>
<sequence>MSDQLLKTPLFEVGSIWVKSAQDLGNRIRTAILLLSDFRDPATYVTIAVALASIVALYYLYELLFVPLNRVRLLGDLGYVPEGKLTQKDMVNVVRKRRMVGDLPPVYPNGWFAVFESHELKSGQVHNVSFLGKNLAVFRSEKGTAHVLDAYCPHLGANLAIGGQVKGDCLECPFHGWQFRGDDGKCVKVPYIEDKNIPAIANIHSYQVLEQNGFVQIWYHAEGVEPHWTPPVIDEIANGDWTYRGRTEHVINCHIEEVPENGSDVAHLGHLHGPIMFAGIDLRYTYDKIWSFGKHMWAGEWSQCPDEKHVGILRLKHSMKLFGIHIPLLDMDVEARQTGPGIVYLLLKNKFWGRGALMHCVTPMEPMQQKMVHQIYVNRYLPTVFAKFIMLGEALMVERDIMIWNNKKYEGKPVYVKSKEDGLIAKHRRWYSQFYSENSPRLSFKQDNMEW</sequence>
<keyword evidence="8" id="KW-0560">Oxidoreductase</keyword>
<keyword evidence="9" id="KW-0408">Iron</keyword>
<evidence type="ECO:0000256" key="13">
    <source>
        <dbReference type="ARBA" id="ARBA00025729"/>
    </source>
</evidence>
<dbReference type="EMBL" id="AMQN01006834">
    <property type="status" value="NOT_ANNOTATED_CDS"/>
    <property type="molecule type" value="Genomic_DNA"/>
</dbReference>
<evidence type="ECO:0000256" key="17">
    <source>
        <dbReference type="SAM" id="Phobius"/>
    </source>
</evidence>
<evidence type="ECO:0000256" key="14">
    <source>
        <dbReference type="ARBA" id="ARBA00026095"/>
    </source>
</evidence>
<evidence type="ECO:0000256" key="15">
    <source>
        <dbReference type="ARBA" id="ARBA00047853"/>
    </source>
</evidence>
<comment type="cofactor">
    <cofactor evidence="1">
        <name>Fe cation</name>
        <dbReference type="ChEBI" id="CHEBI:24875"/>
    </cofactor>
</comment>
<dbReference type="Gene3D" id="2.102.10.10">
    <property type="entry name" value="Rieske [2Fe-2S] iron-sulphur domain"/>
    <property type="match status" value="1"/>
</dbReference>
<comment type="similarity">
    <text evidence="13">Belongs to the cholesterol 7-desaturase family.</text>
</comment>
<dbReference type="PROSITE" id="PS51296">
    <property type="entry name" value="RIESKE"/>
    <property type="match status" value="1"/>
</dbReference>
<comment type="pathway">
    <text evidence="3">Hormone biosynthesis.</text>
</comment>
<evidence type="ECO:0000256" key="7">
    <source>
        <dbReference type="ARBA" id="ARBA00022989"/>
    </source>
</evidence>
<comment type="pathway">
    <text evidence="12">Steroid hormone biosynthesis; dafachronic acid biosynthesis.</text>
</comment>
<reference evidence="21" key="1">
    <citation type="submission" date="2012-12" db="EMBL/GenBank/DDBJ databases">
        <authorList>
            <person name="Hellsten U."/>
            <person name="Grimwood J."/>
            <person name="Chapman J.A."/>
            <person name="Shapiro H."/>
            <person name="Aerts A."/>
            <person name="Otillar R.P."/>
            <person name="Terry A.Y."/>
            <person name="Boore J.L."/>
            <person name="Simakov O."/>
            <person name="Marletaz F."/>
            <person name="Cho S.-J."/>
            <person name="Edsinger-Gonzales E."/>
            <person name="Havlak P."/>
            <person name="Kuo D.-H."/>
            <person name="Larsson T."/>
            <person name="Lv J."/>
            <person name="Arendt D."/>
            <person name="Savage R."/>
            <person name="Osoegawa K."/>
            <person name="de Jong P."/>
            <person name="Lindberg D.R."/>
            <person name="Seaver E.C."/>
            <person name="Weisblat D.A."/>
            <person name="Putnam N.H."/>
            <person name="Grigoriev I.V."/>
            <person name="Rokhsar D.S."/>
        </authorList>
    </citation>
    <scope>NUCLEOTIDE SEQUENCE</scope>
    <source>
        <strain evidence="21">I ESC-2004</strain>
    </source>
</reference>
<evidence type="ECO:0000256" key="8">
    <source>
        <dbReference type="ARBA" id="ARBA00023002"/>
    </source>
</evidence>
<comment type="subcellular location">
    <subcellularLocation>
        <location evidence="2">Membrane</location>
    </subcellularLocation>
</comment>
<dbReference type="GO" id="GO:0016020">
    <property type="term" value="C:membrane"/>
    <property type="evidence" value="ECO:0007669"/>
    <property type="project" value="UniProtKB-SubCell"/>
</dbReference>